<feature type="compositionally biased region" description="Polar residues" evidence="1">
    <location>
        <begin position="153"/>
        <end position="165"/>
    </location>
</feature>
<comment type="caution">
    <text evidence="2">The sequence shown here is derived from an EMBL/GenBank/DDBJ whole genome shotgun (WGS) entry which is preliminary data.</text>
</comment>
<accession>A0A7J5XJ59</accession>
<feature type="region of interest" description="Disordered" evidence="1">
    <location>
        <begin position="1"/>
        <end position="20"/>
    </location>
</feature>
<feature type="non-terminal residue" evidence="2">
    <location>
        <position position="1"/>
    </location>
</feature>
<feature type="region of interest" description="Disordered" evidence="1">
    <location>
        <begin position="74"/>
        <end position="165"/>
    </location>
</feature>
<protein>
    <submittedName>
        <fullName evidence="2">Uncharacterized protein</fullName>
    </submittedName>
</protein>
<dbReference type="AlphaFoldDB" id="A0A7J5XJ59"/>
<dbReference type="Proteomes" id="UP000518266">
    <property type="component" value="Unassembled WGS sequence"/>
</dbReference>
<evidence type="ECO:0000313" key="2">
    <source>
        <dbReference type="EMBL" id="KAF3836883.1"/>
    </source>
</evidence>
<sequence length="165" mass="17648">REGESSDKQQQCSQSGAAFTGSSSYCGLSEQKAARTFPLSFPAFCRVSFIHSLLNAIAEVRSLLTRHKAWAVWTSSGQSGEGAPRRDGSRSSSPPAGRPGSRVRRASITRDPQVNGDGGGANPQRLGQRAPKLGQIGRTKKVDMDDEDLDDIMNNNSQCPVSPIS</sequence>
<name>A0A7J5XJ59_DISMA</name>
<proteinExistence type="predicted"/>
<evidence type="ECO:0000256" key="1">
    <source>
        <dbReference type="SAM" id="MobiDB-lite"/>
    </source>
</evidence>
<organism evidence="2 3">
    <name type="scientific">Dissostichus mawsoni</name>
    <name type="common">Antarctic cod</name>
    <dbReference type="NCBI Taxonomy" id="36200"/>
    <lineage>
        <taxon>Eukaryota</taxon>
        <taxon>Metazoa</taxon>
        <taxon>Chordata</taxon>
        <taxon>Craniata</taxon>
        <taxon>Vertebrata</taxon>
        <taxon>Euteleostomi</taxon>
        <taxon>Actinopterygii</taxon>
        <taxon>Neopterygii</taxon>
        <taxon>Teleostei</taxon>
        <taxon>Neoteleostei</taxon>
        <taxon>Acanthomorphata</taxon>
        <taxon>Eupercaria</taxon>
        <taxon>Perciformes</taxon>
        <taxon>Notothenioidei</taxon>
        <taxon>Nototheniidae</taxon>
        <taxon>Dissostichus</taxon>
    </lineage>
</organism>
<gene>
    <name evidence="2" type="ORF">F7725_004347</name>
</gene>
<feature type="compositionally biased region" description="Polar residues" evidence="1">
    <location>
        <begin position="8"/>
        <end position="20"/>
    </location>
</feature>
<keyword evidence="3" id="KW-1185">Reference proteome</keyword>
<evidence type="ECO:0000313" key="3">
    <source>
        <dbReference type="Proteomes" id="UP000518266"/>
    </source>
</evidence>
<feature type="compositionally biased region" description="Low complexity" evidence="1">
    <location>
        <begin position="90"/>
        <end position="100"/>
    </location>
</feature>
<dbReference type="OrthoDB" id="8846500at2759"/>
<reference evidence="2 3" key="1">
    <citation type="submission" date="2020-03" db="EMBL/GenBank/DDBJ databases">
        <title>Dissostichus mawsoni Genome sequencing and assembly.</title>
        <authorList>
            <person name="Park H."/>
        </authorList>
    </citation>
    <scope>NUCLEOTIDE SEQUENCE [LARGE SCALE GENOMIC DNA]</scope>
    <source>
        <strain evidence="2">DM0001</strain>
        <tissue evidence="2">Muscle</tissue>
    </source>
</reference>
<dbReference type="EMBL" id="JAAKFY010000023">
    <property type="protein sequence ID" value="KAF3836883.1"/>
    <property type="molecule type" value="Genomic_DNA"/>
</dbReference>